<evidence type="ECO:0000313" key="1">
    <source>
        <dbReference type="EMBL" id="TNC26834.1"/>
    </source>
</evidence>
<comment type="caution">
    <text evidence="1">The sequence shown here is derived from an EMBL/GenBank/DDBJ whole genome shotgun (WGS) entry which is preliminary data.</text>
</comment>
<evidence type="ECO:0000313" key="2">
    <source>
        <dbReference type="Proteomes" id="UP000306740"/>
    </source>
</evidence>
<gene>
    <name evidence="1" type="ORF">FHE65_34395</name>
</gene>
<dbReference type="Proteomes" id="UP000306740">
    <property type="component" value="Unassembled WGS sequence"/>
</dbReference>
<accession>A0A5C4M315</accession>
<dbReference type="OrthoDB" id="4543339at2"/>
<reference evidence="1 2" key="1">
    <citation type="submission" date="2019-05" db="EMBL/GenBank/DDBJ databases">
        <title>Mumia sp. nov., isolated from the intestinal contents of plateau pika (Ochotona curzoniae) in the Qinghai-Tibet plateau of China.</title>
        <authorList>
            <person name="Tian Z."/>
        </authorList>
    </citation>
    <scope>NUCLEOTIDE SEQUENCE [LARGE SCALE GENOMIC DNA]</scope>
    <source>
        <strain evidence="2">527</strain>
    </source>
</reference>
<name>A0A5C4M315_9ACTN</name>
<proteinExistence type="predicted"/>
<dbReference type="RefSeq" id="WP_139107374.1">
    <property type="nucleotide sequence ID" value="NZ_VDFR01000244.1"/>
</dbReference>
<sequence length="230" mass="23243">MLVAVAVVPQTPLLVPEIAAGAAEELEGLRAAALDAVRSVAERAARVVVVAPGPAEVSYAEVAADFGPFGYEGAAALDTGSAGARPSSTSSVRPGSALPLGAWLLEAAGVTLPRTFRETTGTVIELDGQPTALLVLADGTAKRSPSAPGHVDVRALAFDAMISTALAAADLDALGSLDAGRAAELWASGVPALRALAVTARADGASGWQARLRYDAAPYGVGYWVATWSR</sequence>
<protein>
    <submittedName>
        <fullName evidence="1">Uncharacterized protein</fullName>
    </submittedName>
</protein>
<dbReference type="EMBL" id="VDFR01000244">
    <property type="protein sequence ID" value="TNC26834.1"/>
    <property type="molecule type" value="Genomic_DNA"/>
</dbReference>
<organism evidence="1 2">
    <name type="scientific">Mumia zhuanghuii</name>
    <dbReference type="NCBI Taxonomy" id="2585211"/>
    <lineage>
        <taxon>Bacteria</taxon>
        <taxon>Bacillati</taxon>
        <taxon>Actinomycetota</taxon>
        <taxon>Actinomycetes</taxon>
        <taxon>Propionibacteriales</taxon>
        <taxon>Nocardioidaceae</taxon>
        <taxon>Mumia</taxon>
    </lineage>
</organism>
<dbReference type="AlphaFoldDB" id="A0A5C4M315"/>
<dbReference type="Gene3D" id="3.40.830.10">
    <property type="entry name" value="LigB-like"/>
    <property type="match status" value="1"/>
</dbReference>